<dbReference type="WBParaSite" id="nRc.2.0.1.t11353-RA">
    <property type="protein sequence ID" value="nRc.2.0.1.t11353-RA"/>
    <property type="gene ID" value="nRc.2.0.1.g11353"/>
</dbReference>
<evidence type="ECO:0000256" key="1">
    <source>
        <dbReference type="SAM" id="MobiDB-lite"/>
    </source>
</evidence>
<proteinExistence type="predicted"/>
<sequence>MSQYDIEPLSQENVKKSQSTPQRQFDSSQKSEIFRPHKAKSKKRYRLCSDDDDDGKNATCSKNERKQKEARKLTKETNSQNKIEVYDSSSDDEDNKKQNIEPLYYEISRYYQKLEILFKRLTNRRLKSDDPNFVKVKGRFYDRPRFVAGELKIYDNNDIDFSDYDF</sequence>
<keyword evidence="2" id="KW-1185">Reference proteome</keyword>
<feature type="compositionally biased region" description="Basic and acidic residues" evidence="1">
    <location>
        <begin position="62"/>
        <end position="75"/>
    </location>
</feature>
<feature type="region of interest" description="Disordered" evidence="1">
    <location>
        <begin position="1"/>
        <end position="98"/>
    </location>
</feature>
<accession>A0A915IC45</accession>
<organism evidence="2 3">
    <name type="scientific">Romanomermis culicivorax</name>
    <name type="common">Nematode worm</name>
    <dbReference type="NCBI Taxonomy" id="13658"/>
    <lineage>
        <taxon>Eukaryota</taxon>
        <taxon>Metazoa</taxon>
        <taxon>Ecdysozoa</taxon>
        <taxon>Nematoda</taxon>
        <taxon>Enoplea</taxon>
        <taxon>Dorylaimia</taxon>
        <taxon>Mermithida</taxon>
        <taxon>Mermithoidea</taxon>
        <taxon>Mermithidae</taxon>
        <taxon>Romanomermis</taxon>
    </lineage>
</organism>
<reference evidence="3" key="1">
    <citation type="submission" date="2022-11" db="UniProtKB">
        <authorList>
            <consortium name="WormBaseParasite"/>
        </authorList>
    </citation>
    <scope>IDENTIFICATION</scope>
</reference>
<evidence type="ECO:0000313" key="2">
    <source>
        <dbReference type="Proteomes" id="UP000887565"/>
    </source>
</evidence>
<dbReference type="AlphaFoldDB" id="A0A915IC45"/>
<protein>
    <submittedName>
        <fullName evidence="3">Uncharacterized protein</fullName>
    </submittedName>
</protein>
<evidence type="ECO:0000313" key="3">
    <source>
        <dbReference type="WBParaSite" id="nRc.2.0.1.t11353-RA"/>
    </source>
</evidence>
<feature type="compositionally biased region" description="Polar residues" evidence="1">
    <location>
        <begin position="10"/>
        <end position="31"/>
    </location>
</feature>
<feature type="compositionally biased region" description="Basic residues" evidence="1">
    <location>
        <begin position="36"/>
        <end position="46"/>
    </location>
</feature>
<dbReference type="Proteomes" id="UP000887565">
    <property type="component" value="Unplaced"/>
</dbReference>
<name>A0A915IC45_ROMCU</name>